<dbReference type="SMART" id="SM00530">
    <property type="entry name" value="HTH_XRE"/>
    <property type="match status" value="1"/>
</dbReference>
<evidence type="ECO:0000313" key="3">
    <source>
        <dbReference type="Proteomes" id="UP001501166"/>
    </source>
</evidence>
<evidence type="ECO:0000313" key="2">
    <source>
        <dbReference type="EMBL" id="GAA0370588.1"/>
    </source>
</evidence>
<dbReference type="Proteomes" id="UP001501166">
    <property type="component" value="Unassembled WGS sequence"/>
</dbReference>
<dbReference type="InterPro" id="IPR001387">
    <property type="entry name" value="Cro/C1-type_HTH"/>
</dbReference>
<dbReference type="PROSITE" id="PS50943">
    <property type="entry name" value="HTH_CROC1"/>
    <property type="match status" value="1"/>
</dbReference>
<feature type="domain" description="HTH cro/C1-type" evidence="1">
    <location>
        <begin position="7"/>
        <end position="60"/>
    </location>
</feature>
<dbReference type="Pfam" id="PF01381">
    <property type="entry name" value="HTH_3"/>
    <property type="match status" value="1"/>
</dbReference>
<evidence type="ECO:0000259" key="1">
    <source>
        <dbReference type="PROSITE" id="PS50943"/>
    </source>
</evidence>
<sequence>MDFGQTFKRLRKSKGMTLKEAAGDGLSIAQLSRFENGLSMVTVDLLYDMLININTTPQEYYFLMGKDTEEKLKAFFQRVIKLDNDEEYDEELSGLKDMIRKTNARPYSWEQYFYYFVESQIQVRKGKNPESNRLVLDYLLQVDDWGEMELRLYAFFGFMFPVETTHFLMKTAIKKSQLYQAIPQSMKLLQTILTNNFSTFIYHDRLDFAEEALELLEKECIKNNEFVETHLNLLFNKGILAFKKNDPEKGKAYCEQVLSLCDILKQVDRKKIFANRYKAWKKEYTNPNYKELLIEPGLVGLKLT</sequence>
<dbReference type="InterPro" id="IPR011990">
    <property type="entry name" value="TPR-like_helical_dom_sf"/>
</dbReference>
<dbReference type="EMBL" id="BAAACW010000151">
    <property type="protein sequence ID" value="GAA0370588.1"/>
    <property type="molecule type" value="Genomic_DNA"/>
</dbReference>
<proteinExistence type="predicted"/>
<dbReference type="RefSeq" id="WP_343756709.1">
    <property type="nucleotide sequence ID" value="NZ_BAAACW010000151.1"/>
</dbReference>
<name>A0ABN0XQY1_9LACT</name>
<keyword evidence="3" id="KW-1185">Reference proteome</keyword>
<accession>A0ABN0XQY1</accession>
<dbReference type="InterPro" id="IPR010057">
    <property type="entry name" value="Transcription_activator_Rgg_C"/>
</dbReference>
<dbReference type="NCBIfam" id="TIGR01716">
    <property type="entry name" value="RGG_Cterm"/>
    <property type="match status" value="1"/>
</dbReference>
<dbReference type="PANTHER" id="PTHR37038">
    <property type="entry name" value="TRANSCRIPTIONAL REGULATOR-RELATED"/>
    <property type="match status" value="1"/>
</dbReference>
<dbReference type="InterPro" id="IPR053163">
    <property type="entry name" value="HTH-type_regulator_Rgg"/>
</dbReference>
<gene>
    <name evidence="2" type="ORF">GCM10008932_22590</name>
</gene>
<dbReference type="CDD" id="cd00093">
    <property type="entry name" value="HTH_XRE"/>
    <property type="match status" value="1"/>
</dbReference>
<dbReference type="SUPFAM" id="SSF47413">
    <property type="entry name" value="lambda repressor-like DNA-binding domains"/>
    <property type="match status" value="1"/>
</dbReference>
<organism evidence="2 3">
    <name type="scientific">Alkalibacterium iburiense</name>
    <dbReference type="NCBI Taxonomy" id="290589"/>
    <lineage>
        <taxon>Bacteria</taxon>
        <taxon>Bacillati</taxon>
        <taxon>Bacillota</taxon>
        <taxon>Bacilli</taxon>
        <taxon>Lactobacillales</taxon>
        <taxon>Carnobacteriaceae</taxon>
        <taxon>Alkalibacterium</taxon>
    </lineage>
</organism>
<dbReference type="Pfam" id="PF21259">
    <property type="entry name" value="Rgg_C"/>
    <property type="match status" value="1"/>
</dbReference>
<dbReference type="InterPro" id="IPR010982">
    <property type="entry name" value="Lambda_DNA-bd_dom_sf"/>
</dbReference>
<comment type="caution">
    <text evidence="2">The sequence shown here is derived from an EMBL/GenBank/DDBJ whole genome shotgun (WGS) entry which is preliminary data.</text>
</comment>
<reference evidence="2 3" key="1">
    <citation type="journal article" date="2019" name="Int. J. Syst. Evol. Microbiol.">
        <title>The Global Catalogue of Microorganisms (GCM) 10K type strain sequencing project: providing services to taxonomists for standard genome sequencing and annotation.</title>
        <authorList>
            <consortium name="The Broad Institute Genomics Platform"/>
            <consortium name="The Broad Institute Genome Sequencing Center for Infectious Disease"/>
            <person name="Wu L."/>
            <person name="Ma J."/>
        </authorList>
    </citation>
    <scope>NUCLEOTIDE SEQUENCE [LARGE SCALE GENOMIC DNA]</scope>
    <source>
        <strain evidence="2 3">JCM 12662</strain>
    </source>
</reference>
<protein>
    <submittedName>
        <fullName evidence="2">Rgg/GadR/MutR family transcriptional regulator</fullName>
    </submittedName>
</protein>
<dbReference type="Gene3D" id="1.25.40.10">
    <property type="entry name" value="Tetratricopeptide repeat domain"/>
    <property type="match status" value="1"/>
</dbReference>